<dbReference type="AlphaFoldDB" id="A0A1I0BZZ9"/>
<dbReference type="EMBL" id="FOIA01000012">
    <property type="protein sequence ID" value="SET12291.1"/>
    <property type="molecule type" value="Genomic_DNA"/>
</dbReference>
<evidence type="ECO:0000313" key="2">
    <source>
        <dbReference type="Proteomes" id="UP000199345"/>
    </source>
</evidence>
<sequence>MTLLASFISAKYQCRIKLSAAGKRENKSVIIEMSTGFFNDVKLKIPLYKQGNIAIKIMIFPCSGHGSMLEFPFDLVTQKSCP</sequence>
<organism evidence="1 2">
    <name type="scientific">Nitrosomonas marina</name>
    <dbReference type="NCBI Taxonomy" id="917"/>
    <lineage>
        <taxon>Bacteria</taxon>
        <taxon>Pseudomonadati</taxon>
        <taxon>Pseudomonadota</taxon>
        <taxon>Betaproteobacteria</taxon>
        <taxon>Nitrosomonadales</taxon>
        <taxon>Nitrosomonadaceae</taxon>
        <taxon>Nitrosomonas</taxon>
    </lineage>
</organism>
<dbReference type="Proteomes" id="UP000199345">
    <property type="component" value="Unassembled WGS sequence"/>
</dbReference>
<proteinExistence type="predicted"/>
<accession>A0A1I0BZZ9</accession>
<protein>
    <submittedName>
        <fullName evidence="1">Uncharacterized protein</fullName>
    </submittedName>
</protein>
<dbReference type="RefSeq" id="WP_090658117.1">
    <property type="nucleotide sequence ID" value="NZ_FOIA01000012.1"/>
</dbReference>
<gene>
    <name evidence="1" type="ORF">SAMN05216326_11278</name>
</gene>
<evidence type="ECO:0000313" key="1">
    <source>
        <dbReference type="EMBL" id="SET12291.1"/>
    </source>
</evidence>
<name>A0A1I0BZZ9_9PROT</name>
<keyword evidence="2" id="KW-1185">Reference proteome</keyword>
<reference evidence="2" key="1">
    <citation type="submission" date="2016-10" db="EMBL/GenBank/DDBJ databases">
        <authorList>
            <person name="Varghese N."/>
            <person name="Submissions S."/>
        </authorList>
    </citation>
    <scope>NUCLEOTIDE SEQUENCE [LARGE SCALE GENOMIC DNA]</scope>
    <source>
        <strain evidence="2">Nm71</strain>
    </source>
</reference>